<sequence length="70" mass="7754">MTKYITNMVKKEDGMGTVEIVIIIVVLIGIALIFKNVIIEFVSNILSAIFDKADTINEIDVSGIVREITK</sequence>
<keyword evidence="4" id="KW-1185">Reference proteome</keyword>
<dbReference type="Pfam" id="PF16982">
    <property type="entry name" value="Flp1_like"/>
    <property type="match status" value="1"/>
</dbReference>
<protein>
    <recommendedName>
        <fullName evidence="2">Putative Flagellin Flp1-like domain-containing protein</fullName>
    </recommendedName>
</protein>
<keyword evidence="1" id="KW-1133">Transmembrane helix</keyword>
<comment type="caution">
    <text evidence="3">The sequence shown here is derived from an EMBL/GenBank/DDBJ whole genome shotgun (WGS) entry which is preliminary data.</text>
</comment>
<dbReference type="InterPro" id="IPR031564">
    <property type="entry name" value="Flp1-like"/>
</dbReference>
<accession>A0A2K2EWP2</accession>
<gene>
    <name evidence="3" type="ORF">CDQ84_04035</name>
</gene>
<reference evidence="3 4" key="1">
    <citation type="submission" date="2017-06" db="EMBL/GenBank/DDBJ databases">
        <title>Investigating the central metabolism of Clostridium thermosuccinogenes.</title>
        <authorList>
            <person name="Koendjbiharie J.G."/>
            <person name="van Kranenburg R."/>
        </authorList>
    </citation>
    <scope>NUCLEOTIDE SEQUENCE [LARGE SCALE GENOMIC DNA]</scope>
    <source>
        <strain evidence="3 4">DSM 5806</strain>
    </source>
</reference>
<dbReference type="KEGG" id="cthd:CDO33_19270"/>
<evidence type="ECO:0000313" key="3">
    <source>
        <dbReference type="EMBL" id="PNU00828.1"/>
    </source>
</evidence>
<evidence type="ECO:0000313" key="4">
    <source>
        <dbReference type="Proteomes" id="UP000236151"/>
    </source>
</evidence>
<organism evidence="3 4">
    <name type="scientific">Clostridium thermosuccinogenes</name>
    <dbReference type="NCBI Taxonomy" id="84032"/>
    <lineage>
        <taxon>Bacteria</taxon>
        <taxon>Bacillati</taxon>
        <taxon>Bacillota</taxon>
        <taxon>Clostridia</taxon>
        <taxon>Eubacteriales</taxon>
        <taxon>Clostridiaceae</taxon>
        <taxon>Clostridium</taxon>
    </lineage>
</organism>
<feature type="domain" description="Putative Flagellin Flp1-like" evidence="2">
    <location>
        <begin position="8"/>
        <end position="54"/>
    </location>
</feature>
<keyword evidence="1" id="KW-0472">Membrane</keyword>
<proteinExistence type="predicted"/>
<dbReference type="Proteomes" id="UP000236151">
    <property type="component" value="Unassembled WGS sequence"/>
</dbReference>
<evidence type="ECO:0000259" key="2">
    <source>
        <dbReference type="Pfam" id="PF16982"/>
    </source>
</evidence>
<dbReference type="AlphaFoldDB" id="A0A2K2EWP2"/>
<keyword evidence="1" id="KW-0812">Transmembrane</keyword>
<evidence type="ECO:0000256" key="1">
    <source>
        <dbReference type="SAM" id="Phobius"/>
    </source>
</evidence>
<dbReference type="EMBL" id="NIOJ01000006">
    <property type="protein sequence ID" value="PNU00828.1"/>
    <property type="molecule type" value="Genomic_DNA"/>
</dbReference>
<feature type="transmembrane region" description="Helical" evidence="1">
    <location>
        <begin position="20"/>
        <end position="42"/>
    </location>
</feature>
<name>A0A2K2EWP2_9CLOT</name>
<dbReference type="RefSeq" id="WP_103080444.1">
    <property type="nucleotide sequence ID" value="NZ_CP021850.1"/>
</dbReference>